<accession>A0A1P8WI62</accession>
<evidence type="ECO:0000256" key="1">
    <source>
        <dbReference type="ARBA" id="ARBA00022723"/>
    </source>
</evidence>
<keyword evidence="2 5" id="KW-0560">Oxidoreductase</keyword>
<dbReference type="PANTHER" id="PTHR30004">
    <property type="entry name" value="4-HYDROXYTHREONINE-4-PHOSPHATE DEHYDROGENASE"/>
    <property type="match status" value="1"/>
</dbReference>
<keyword evidence="1" id="KW-0479">Metal-binding</keyword>
<protein>
    <submittedName>
        <fullName evidence="5">4-hydroxythreonine-4-phosphate dehydrogenase 2</fullName>
        <ecNumber evidence="5">1.1.1.262</ecNumber>
    </submittedName>
</protein>
<evidence type="ECO:0000313" key="6">
    <source>
        <dbReference type="Proteomes" id="UP000187735"/>
    </source>
</evidence>
<dbReference type="Gene3D" id="3.40.718.10">
    <property type="entry name" value="Isopropylmalate Dehydrogenase"/>
    <property type="match status" value="1"/>
</dbReference>
<feature type="region of interest" description="Disordered" evidence="4">
    <location>
        <begin position="241"/>
        <end position="282"/>
    </location>
</feature>
<reference evidence="5 6" key="1">
    <citation type="journal article" date="2016" name="Front. Microbiol.">
        <title>Fuerstia marisgermanicae gen. nov., sp. nov., an Unusual Member of the Phylum Planctomycetes from the German Wadden Sea.</title>
        <authorList>
            <person name="Kohn T."/>
            <person name="Heuer A."/>
            <person name="Jogler M."/>
            <person name="Vollmers J."/>
            <person name="Boedeker C."/>
            <person name="Bunk B."/>
            <person name="Rast P."/>
            <person name="Borchert D."/>
            <person name="Glockner I."/>
            <person name="Freese H.M."/>
            <person name="Klenk H.P."/>
            <person name="Overmann J."/>
            <person name="Kaster A.K."/>
            <person name="Rohde M."/>
            <person name="Wiegand S."/>
            <person name="Jogler C."/>
        </authorList>
    </citation>
    <scope>NUCLEOTIDE SEQUENCE [LARGE SCALE GENOMIC DNA]</scope>
    <source>
        <strain evidence="5 6">NH11</strain>
    </source>
</reference>
<proteinExistence type="predicted"/>
<dbReference type="Proteomes" id="UP000187735">
    <property type="component" value="Chromosome"/>
</dbReference>
<dbReference type="GO" id="GO:0046872">
    <property type="term" value="F:metal ion binding"/>
    <property type="evidence" value="ECO:0007669"/>
    <property type="project" value="UniProtKB-KW"/>
</dbReference>
<dbReference type="GO" id="GO:0051287">
    <property type="term" value="F:NAD binding"/>
    <property type="evidence" value="ECO:0007669"/>
    <property type="project" value="InterPro"/>
</dbReference>
<dbReference type="AlphaFoldDB" id="A0A1P8WI62"/>
<name>A0A1P8WI62_9PLAN</name>
<keyword evidence="6" id="KW-1185">Reference proteome</keyword>
<dbReference type="EMBL" id="CP017641">
    <property type="protein sequence ID" value="APZ93749.1"/>
    <property type="molecule type" value="Genomic_DNA"/>
</dbReference>
<dbReference type="Pfam" id="PF04166">
    <property type="entry name" value="PdxA"/>
    <property type="match status" value="2"/>
</dbReference>
<evidence type="ECO:0000313" key="5">
    <source>
        <dbReference type="EMBL" id="APZ93749.1"/>
    </source>
</evidence>
<feature type="compositionally biased region" description="Polar residues" evidence="4">
    <location>
        <begin position="257"/>
        <end position="275"/>
    </location>
</feature>
<gene>
    <name evidence="5" type="primary">pdxA</name>
    <name evidence="5" type="ORF">Fuma_03367</name>
</gene>
<evidence type="ECO:0000256" key="3">
    <source>
        <dbReference type="ARBA" id="ARBA00023027"/>
    </source>
</evidence>
<sequence length="454" mass="48571">MRTSTPATNPLSVSQLWSLSVRQNLPVESDTIQQLPQLWPSIRNRFSITASLMPRPIIALTAGDVAGIGPEILLHAVNSPTVRSACLPLVICHPEILLRAATVFTPNRIPKIDLLDAVPASAEELRQRFEGFESSETPRFVCLNPAGDAAATVQARVISAAAGDAAFQYLSAAITLAQSGVVDAIATAPLNKAALHAAGHHFPGHTEILAEQCGVAEFGMMLYLPESKLAPLRQIMATPPHAHADTSSLLPNRPEPVSTTTIKNNAGDSANQTSPAHHANRPTGLPVIHVTLHTSVKSIPRLLTTEGIVEKIRLMDEFLGRMGCERKAIGVCALNPHGGEDGLFGDEEARIIEPAVRQFRYRNIRVAGPLPVDTLMRRAFLGEFDGVVAMYHDQGHIPVKLIGFDSAVNITLGLPIVRTSPTHGTAFDRAWNPATPADASGMVEAILTAAMLSE</sequence>
<dbReference type="EC" id="1.1.1.262" evidence="5"/>
<dbReference type="KEGG" id="fmr:Fuma_03367"/>
<dbReference type="STRING" id="1891926.Fuma_03367"/>
<evidence type="ECO:0000256" key="2">
    <source>
        <dbReference type="ARBA" id="ARBA00023002"/>
    </source>
</evidence>
<dbReference type="SUPFAM" id="SSF53659">
    <property type="entry name" value="Isocitrate/Isopropylmalate dehydrogenase-like"/>
    <property type="match status" value="1"/>
</dbReference>
<organism evidence="5 6">
    <name type="scientific">Fuerstiella marisgermanici</name>
    <dbReference type="NCBI Taxonomy" id="1891926"/>
    <lineage>
        <taxon>Bacteria</taxon>
        <taxon>Pseudomonadati</taxon>
        <taxon>Planctomycetota</taxon>
        <taxon>Planctomycetia</taxon>
        <taxon>Planctomycetales</taxon>
        <taxon>Planctomycetaceae</taxon>
        <taxon>Fuerstiella</taxon>
    </lineage>
</organism>
<evidence type="ECO:0000256" key="4">
    <source>
        <dbReference type="SAM" id="MobiDB-lite"/>
    </source>
</evidence>
<dbReference type="PANTHER" id="PTHR30004:SF6">
    <property type="entry name" value="D-THREONATE 4-PHOSPHATE DEHYDROGENASE"/>
    <property type="match status" value="1"/>
</dbReference>
<dbReference type="GO" id="GO:0050570">
    <property type="term" value="F:4-hydroxythreonine-4-phosphate dehydrogenase activity"/>
    <property type="evidence" value="ECO:0007669"/>
    <property type="project" value="UniProtKB-EC"/>
</dbReference>
<keyword evidence="3" id="KW-0520">NAD</keyword>
<dbReference type="InterPro" id="IPR005255">
    <property type="entry name" value="PdxA_fam"/>
</dbReference>